<sequence length="109" mass="12715">MWRAFEADKTKRAFASMIRVRRKLYTSTFTLGGNMEQWLDEVEDLRRQLENMNEVITDREMVNIILQGVEETHRNVVRIFNQPQPGGQPVTLDLVLNTLRGEAETDKAH</sequence>
<evidence type="ECO:0000256" key="1">
    <source>
        <dbReference type="SAM" id="Coils"/>
    </source>
</evidence>
<reference evidence="2 3" key="1">
    <citation type="submission" date="2013-11" db="EMBL/GenBank/DDBJ databases">
        <title>The Genome Sequence of Phytophthora parasitica P1976.</title>
        <authorList>
            <consortium name="The Broad Institute Genomics Platform"/>
            <person name="Russ C."/>
            <person name="Tyler B."/>
            <person name="Panabieres F."/>
            <person name="Shan W."/>
            <person name="Tripathy S."/>
            <person name="Grunwald N."/>
            <person name="Machado M."/>
            <person name="Johnson C.S."/>
            <person name="Walker B."/>
            <person name="Young S."/>
            <person name="Zeng Q."/>
            <person name="Gargeya S."/>
            <person name="Fitzgerald M."/>
            <person name="Haas B."/>
            <person name="Abouelleil A."/>
            <person name="Allen A.W."/>
            <person name="Alvarado L."/>
            <person name="Arachchi H.M."/>
            <person name="Berlin A.M."/>
            <person name="Chapman S.B."/>
            <person name="Gainer-Dewar J."/>
            <person name="Goldberg J."/>
            <person name="Griggs A."/>
            <person name="Gujja S."/>
            <person name="Hansen M."/>
            <person name="Howarth C."/>
            <person name="Imamovic A."/>
            <person name="Ireland A."/>
            <person name="Larimer J."/>
            <person name="McCowan C."/>
            <person name="Murphy C."/>
            <person name="Pearson M."/>
            <person name="Poon T.W."/>
            <person name="Priest M."/>
            <person name="Roberts A."/>
            <person name="Saif S."/>
            <person name="Shea T."/>
            <person name="Sisk P."/>
            <person name="Sykes S."/>
            <person name="Wortman J."/>
            <person name="Nusbaum C."/>
            <person name="Birren B."/>
        </authorList>
    </citation>
    <scope>NUCLEOTIDE SEQUENCE [LARGE SCALE GENOMIC DNA]</scope>
    <source>
        <strain evidence="2 3">P1976</strain>
    </source>
</reference>
<feature type="coiled-coil region" evidence="1">
    <location>
        <begin position="35"/>
        <end position="62"/>
    </location>
</feature>
<dbReference type="OrthoDB" id="92559at2759"/>
<accession>A0A080ZT22</accession>
<gene>
    <name evidence="2" type="ORF">F444_13685</name>
</gene>
<organism evidence="2 3">
    <name type="scientific">Phytophthora nicotianae P1976</name>
    <dbReference type="NCBI Taxonomy" id="1317066"/>
    <lineage>
        <taxon>Eukaryota</taxon>
        <taxon>Sar</taxon>
        <taxon>Stramenopiles</taxon>
        <taxon>Oomycota</taxon>
        <taxon>Peronosporomycetes</taxon>
        <taxon>Peronosporales</taxon>
        <taxon>Peronosporaceae</taxon>
        <taxon>Phytophthora</taxon>
    </lineage>
</organism>
<dbReference type="Proteomes" id="UP000028582">
    <property type="component" value="Unassembled WGS sequence"/>
</dbReference>
<keyword evidence="1" id="KW-0175">Coiled coil</keyword>
<evidence type="ECO:0000313" key="2">
    <source>
        <dbReference type="EMBL" id="ETO69783.1"/>
    </source>
</evidence>
<name>A0A080ZT22_PHYNI</name>
<protein>
    <submittedName>
        <fullName evidence="2">Uncharacterized protein</fullName>
    </submittedName>
</protein>
<dbReference type="Pfam" id="PF14223">
    <property type="entry name" value="Retrotran_gag_2"/>
    <property type="match status" value="1"/>
</dbReference>
<evidence type="ECO:0000313" key="3">
    <source>
        <dbReference type="Proteomes" id="UP000028582"/>
    </source>
</evidence>
<dbReference type="AlphaFoldDB" id="A0A080ZT22"/>
<comment type="caution">
    <text evidence="2">The sequence shown here is derived from an EMBL/GenBank/DDBJ whole genome shotgun (WGS) entry which is preliminary data.</text>
</comment>
<dbReference type="EMBL" id="ANJA01002495">
    <property type="protein sequence ID" value="ETO69783.1"/>
    <property type="molecule type" value="Genomic_DNA"/>
</dbReference>
<proteinExistence type="predicted"/>